<keyword evidence="2" id="KW-1185">Reference proteome</keyword>
<sequence length="101" mass="11056">MTILKLMTSKVSTFLIPTRNGLSPRVFVTASPTLSESKKEKEAVEACQNVKEAADAVKEGAKAVKKTSEYVKEVASSTAESVSTCKIYLLINIYYQAYLQS</sequence>
<accession>A0A5C7ITB1</accession>
<comment type="caution">
    <text evidence="1">The sequence shown here is derived from an EMBL/GenBank/DDBJ whole genome shotgun (WGS) entry which is preliminary data.</text>
</comment>
<protein>
    <submittedName>
        <fullName evidence="1">Uncharacterized protein</fullName>
    </submittedName>
</protein>
<organism evidence="1 2">
    <name type="scientific">Acer yangbiense</name>
    <dbReference type="NCBI Taxonomy" id="1000413"/>
    <lineage>
        <taxon>Eukaryota</taxon>
        <taxon>Viridiplantae</taxon>
        <taxon>Streptophyta</taxon>
        <taxon>Embryophyta</taxon>
        <taxon>Tracheophyta</taxon>
        <taxon>Spermatophyta</taxon>
        <taxon>Magnoliopsida</taxon>
        <taxon>eudicotyledons</taxon>
        <taxon>Gunneridae</taxon>
        <taxon>Pentapetalae</taxon>
        <taxon>rosids</taxon>
        <taxon>malvids</taxon>
        <taxon>Sapindales</taxon>
        <taxon>Sapindaceae</taxon>
        <taxon>Hippocastanoideae</taxon>
        <taxon>Acereae</taxon>
        <taxon>Acer</taxon>
    </lineage>
</organism>
<gene>
    <name evidence="1" type="ORF">EZV62_001090</name>
</gene>
<dbReference type="EMBL" id="VAHF01000001">
    <property type="protein sequence ID" value="TXG72511.1"/>
    <property type="molecule type" value="Genomic_DNA"/>
</dbReference>
<dbReference type="Proteomes" id="UP000323000">
    <property type="component" value="Chromosome 1"/>
</dbReference>
<name>A0A5C7ITB1_9ROSI</name>
<evidence type="ECO:0000313" key="2">
    <source>
        <dbReference type="Proteomes" id="UP000323000"/>
    </source>
</evidence>
<dbReference type="AlphaFoldDB" id="A0A5C7ITB1"/>
<evidence type="ECO:0000313" key="1">
    <source>
        <dbReference type="EMBL" id="TXG72511.1"/>
    </source>
</evidence>
<proteinExistence type="predicted"/>
<dbReference type="OrthoDB" id="1686201at2759"/>
<reference evidence="2" key="1">
    <citation type="journal article" date="2019" name="Gigascience">
        <title>De novo genome assembly of the endangered Acer yangbiense, a plant species with extremely small populations endemic to Yunnan Province, China.</title>
        <authorList>
            <person name="Yang J."/>
            <person name="Wariss H.M."/>
            <person name="Tao L."/>
            <person name="Zhang R."/>
            <person name="Yun Q."/>
            <person name="Hollingsworth P."/>
            <person name="Dao Z."/>
            <person name="Luo G."/>
            <person name="Guo H."/>
            <person name="Ma Y."/>
            <person name="Sun W."/>
        </authorList>
    </citation>
    <scope>NUCLEOTIDE SEQUENCE [LARGE SCALE GENOMIC DNA]</scope>
    <source>
        <strain evidence="2">cv. Malutang</strain>
    </source>
</reference>